<keyword evidence="2" id="KW-0488">Methylation</keyword>
<evidence type="ECO:0008006" key="8">
    <source>
        <dbReference type="Google" id="ProtNLM"/>
    </source>
</evidence>
<dbReference type="InterPro" id="IPR012902">
    <property type="entry name" value="N_methyl_site"/>
</dbReference>
<dbReference type="PROSITE" id="PS00409">
    <property type="entry name" value="PROKAR_NTER_METHYL"/>
    <property type="match status" value="1"/>
</dbReference>
<evidence type="ECO:0000256" key="2">
    <source>
        <dbReference type="ARBA" id="ARBA00022481"/>
    </source>
</evidence>
<evidence type="ECO:0000256" key="1">
    <source>
        <dbReference type="ARBA" id="ARBA00004167"/>
    </source>
</evidence>
<organism evidence="6 7">
    <name type="scientific">Candidatus Nomurabacteria bacterium RIFCSPLOWO2_01_FULL_36_16</name>
    <dbReference type="NCBI Taxonomy" id="1801767"/>
    <lineage>
        <taxon>Bacteria</taxon>
        <taxon>Candidatus Nomuraibacteriota</taxon>
    </lineage>
</organism>
<dbReference type="EMBL" id="MFUR01000007">
    <property type="protein sequence ID" value="OGI86921.1"/>
    <property type="molecule type" value="Genomic_DNA"/>
</dbReference>
<dbReference type="PANTHER" id="PTHR30093">
    <property type="entry name" value="GENERAL SECRETION PATHWAY PROTEIN G"/>
    <property type="match status" value="1"/>
</dbReference>
<dbReference type="PRINTS" id="PR00885">
    <property type="entry name" value="BCTERIALGSPH"/>
</dbReference>
<dbReference type="GO" id="GO:0015627">
    <property type="term" value="C:type II protein secretion system complex"/>
    <property type="evidence" value="ECO:0007669"/>
    <property type="project" value="InterPro"/>
</dbReference>
<dbReference type="Proteomes" id="UP000177001">
    <property type="component" value="Unassembled WGS sequence"/>
</dbReference>
<evidence type="ECO:0000313" key="7">
    <source>
        <dbReference type="Proteomes" id="UP000177001"/>
    </source>
</evidence>
<comment type="caution">
    <text evidence="6">The sequence shown here is derived from an EMBL/GenBank/DDBJ whole genome shotgun (WGS) entry which is preliminary data.</text>
</comment>
<dbReference type="GO" id="GO:0016020">
    <property type="term" value="C:membrane"/>
    <property type="evidence" value="ECO:0007669"/>
    <property type="project" value="UniProtKB-SubCell"/>
</dbReference>
<gene>
    <name evidence="6" type="ORF">A3A91_00870</name>
</gene>
<dbReference type="AlphaFoldDB" id="A0A1F6WYE6"/>
<evidence type="ECO:0000256" key="3">
    <source>
        <dbReference type="ARBA" id="ARBA00022692"/>
    </source>
</evidence>
<keyword evidence="3" id="KW-0812">Transmembrane</keyword>
<reference evidence="6 7" key="1">
    <citation type="journal article" date="2016" name="Nat. Commun.">
        <title>Thousands of microbial genomes shed light on interconnected biogeochemical processes in an aquifer system.</title>
        <authorList>
            <person name="Anantharaman K."/>
            <person name="Brown C.T."/>
            <person name="Hug L.A."/>
            <person name="Sharon I."/>
            <person name="Castelle C.J."/>
            <person name="Probst A.J."/>
            <person name="Thomas B.C."/>
            <person name="Singh A."/>
            <person name="Wilkins M.J."/>
            <person name="Karaoz U."/>
            <person name="Brodie E.L."/>
            <person name="Williams K.H."/>
            <person name="Hubbard S.S."/>
            <person name="Banfield J.F."/>
        </authorList>
    </citation>
    <scope>NUCLEOTIDE SEQUENCE [LARGE SCALE GENOMIC DNA]</scope>
</reference>
<evidence type="ECO:0000313" key="6">
    <source>
        <dbReference type="EMBL" id="OGI86921.1"/>
    </source>
</evidence>
<proteinExistence type="predicted"/>
<dbReference type="InterPro" id="IPR045584">
    <property type="entry name" value="Pilin-like"/>
</dbReference>
<name>A0A1F6WYE6_9BACT</name>
<keyword evidence="4" id="KW-1133">Transmembrane helix</keyword>
<evidence type="ECO:0000256" key="5">
    <source>
        <dbReference type="ARBA" id="ARBA00023136"/>
    </source>
</evidence>
<sequence>MKKMNFKKGFTLIELLVVIAIIGILASVVLASLGTARTKAQVAAFKAEVSGAHPVLIVACDDQLADVTTASLGTHPTYTITPAASTGDEDYTCATTSDFKVYITATKTDVLGKCPAVTTYIDQSSTVFPATCI</sequence>
<accession>A0A1F6WYE6</accession>
<dbReference type="NCBIfam" id="TIGR02532">
    <property type="entry name" value="IV_pilin_GFxxxE"/>
    <property type="match status" value="1"/>
</dbReference>
<evidence type="ECO:0000256" key="4">
    <source>
        <dbReference type="ARBA" id="ARBA00022989"/>
    </source>
</evidence>
<dbReference type="Pfam" id="PF07963">
    <property type="entry name" value="N_methyl"/>
    <property type="match status" value="1"/>
</dbReference>
<dbReference type="InterPro" id="IPR002416">
    <property type="entry name" value="T2SS_protein-GspH"/>
</dbReference>
<dbReference type="SUPFAM" id="SSF54523">
    <property type="entry name" value="Pili subunits"/>
    <property type="match status" value="1"/>
</dbReference>
<dbReference type="Gene3D" id="3.30.700.10">
    <property type="entry name" value="Glycoprotein, Type 4 Pilin"/>
    <property type="match status" value="1"/>
</dbReference>
<comment type="subcellular location">
    <subcellularLocation>
        <location evidence="1">Membrane</location>
        <topology evidence="1">Single-pass membrane protein</topology>
    </subcellularLocation>
</comment>
<dbReference type="PANTHER" id="PTHR30093:SF44">
    <property type="entry name" value="TYPE II SECRETION SYSTEM CORE PROTEIN G"/>
    <property type="match status" value="1"/>
</dbReference>
<dbReference type="GO" id="GO:0015628">
    <property type="term" value="P:protein secretion by the type II secretion system"/>
    <property type="evidence" value="ECO:0007669"/>
    <property type="project" value="InterPro"/>
</dbReference>
<keyword evidence="5" id="KW-0472">Membrane</keyword>
<protein>
    <recommendedName>
        <fullName evidence="8">Type II secretion system protein GspG C-terminal domain-containing protein</fullName>
    </recommendedName>
</protein>